<reference evidence="1" key="1">
    <citation type="journal article" date="2017" name="Nature">
        <title>The sunflower genome provides insights into oil metabolism, flowering and Asterid evolution.</title>
        <authorList>
            <person name="Badouin H."/>
            <person name="Gouzy J."/>
            <person name="Grassa C.J."/>
            <person name="Murat F."/>
            <person name="Staton S.E."/>
            <person name="Cottret L."/>
            <person name="Lelandais-Briere C."/>
            <person name="Owens G.L."/>
            <person name="Carrere S."/>
            <person name="Mayjonade B."/>
            <person name="Legrand L."/>
            <person name="Gill N."/>
            <person name="Kane N.C."/>
            <person name="Bowers J.E."/>
            <person name="Hubner S."/>
            <person name="Bellec A."/>
            <person name="Berard A."/>
            <person name="Berges H."/>
            <person name="Blanchet N."/>
            <person name="Boniface M.C."/>
            <person name="Brunel D."/>
            <person name="Catrice O."/>
            <person name="Chaidir N."/>
            <person name="Claudel C."/>
            <person name="Donnadieu C."/>
            <person name="Faraut T."/>
            <person name="Fievet G."/>
            <person name="Helmstetter N."/>
            <person name="King M."/>
            <person name="Knapp S.J."/>
            <person name="Lai Z."/>
            <person name="Le Paslier M.C."/>
            <person name="Lippi Y."/>
            <person name="Lorenzon L."/>
            <person name="Mandel J.R."/>
            <person name="Marage G."/>
            <person name="Marchand G."/>
            <person name="Marquand E."/>
            <person name="Bret-Mestries E."/>
            <person name="Morien E."/>
            <person name="Nambeesan S."/>
            <person name="Nguyen T."/>
            <person name="Pegot-Espagnet P."/>
            <person name="Pouilly N."/>
            <person name="Raftis F."/>
            <person name="Sallet E."/>
            <person name="Schiex T."/>
            <person name="Thomas J."/>
            <person name="Vandecasteele C."/>
            <person name="Vares D."/>
            <person name="Vear F."/>
            <person name="Vautrin S."/>
            <person name="Crespi M."/>
            <person name="Mangin B."/>
            <person name="Burke J.M."/>
            <person name="Salse J."/>
            <person name="Munos S."/>
            <person name="Vincourt P."/>
            <person name="Rieseberg L.H."/>
            <person name="Langlade N.B."/>
        </authorList>
    </citation>
    <scope>NUCLEOTIDE SEQUENCE</scope>
    <source>
        <tissue evidence="1">Leaves</tissue>
    </source>
</reference>
<protein>
    <submittedName>
        <fullName evidence="1">Uncharacterized protein</fullName>
    </submittedName>
</protein>
<proteinExistence type="predicted"/>
<comment type="caution">
    <text evidence="1">The sequence shown here is derived from an EMBL/GenBank/DDBJ whole genome shotgun (WGS) entry which is preliminary data.</text>
</comment>
<dbReference type="EMBL" id="MNCJ02000324">
    <property type="protein sequence ID" value="KAF5792695.1"/>
    <property type="molecule type" value="Genomic_DNA"/>
</dbReference>
<evidence type="ECO:0000313" key="2">
    <source>
        <dbReference type="Proteomes" id="UP000215914"/>
    </source>
</evidence>
<dbReference type="Gramene" id="mRNA:HanXRQr2_Chr09g0408871">
    <property type="protein sequence ID" value="mRNA:HanXRQr2_Chr09g0408871"/>
    <property type="gene ID" value="HanXRQr2_Chr09g0408871"/>
</dbReference>
<gene>
    <name evidence="1" type="ORF">HanXRQr2_Chr09g0408871</name>
</gene>
<accession>A0A9K3NAI3</accession>
<organism evidence="1 2">
    <name type="scientific">Helianthus annuus</name>
    <name type="common">Common sunflower</name>
    <dbReference type="NCBI Taxonomy" id="4232"/>
    <lineage>
        <taxon>Eukaryota</taxon>
        <taxon>Viridiplantae</taxon>
        <taxon>Streptophyta</taxon>
        <taxon>Embryophyta</taxon>
        <taxon>Tracheophyta</taxon>
        <taxon>Spermatophyta</taxon>
        <taxon>Magnoliopsida</taxon>
        <taxon>eudicotyledons</taxon>
        <taxon>Gunneridae</taxon>
        <taxon>Pentapetalae</taxon>
        <taxon>asterids</taxon>
        <taxon>campanulids</taxon>
        <taxon>Asterales</taxon>
        <taxon>Asteraceae</taxon>
        <taxon>Asteroideae</taxon>
        <taxon>Heliantheae alliance</taxon>
        <taxon>Heliantheae</taxon>
        <taxon>Helianthus</taxon>
    </lineage>
</organism>
<reference evidence="1" key="2">
    <citation type="submission" date="2020-06" db="EMBL/GenBank/DDBJ databases">
        <title>Helianthus annuus Genome sequencing and assembly Release 2.</title>
        <authorList>
            <person name="Gouzy J."/>
            <person name="Langlade N."/>
            <person name="Munos S."/>
        </authorList>
    </citation>
    <scope>NUCLEOTIDE SEQUENCE</scope>
    <source>
        <tissue evidence="1">Leaves</tissue>
    </source>
</reference>
<sequence length="57" mass="6476">MNPIDGLITSQGHLDELLWNFEGSFVVFPGVIVEPSFVGYRTLFKEDIHLATLRREA</sequence>
<dbReference type="Proteomes" id="UP000215914">
    <property type="component" value="Unassembled WGS sequence"/>
</dbReference>
<name>A0A9K3NAI3_HELAN</name>
<dbReference type="AlphaFoldDB" id="A0A9K3NAI3"/>
<evidence type="ECO:0000313" key="1">
    <source>
        <dbReference type="EMBL" id="KAF5792695.1"/>
    </source>
</evidence>
<keyword evidence="2" id="KW-1185">Reference proteome</keyword>